<dbReference type="InterPro" id="IPR039292">
    <property type="entry name" value="SICKLE"/>
</dbReference>
<evidence type="ECO:0000313" key="3">
    <source>
        <dbReference type="Proteomes" id="UP001605036"/>
    </source>
</evidence>
<feature type="compositionally biased region" description="Pro residues" evidence="1">
    <location>
        <begin position="94"/>
        <end position="114"/>
    </location>
</feature>
<dbReference type="PANTHER" id="PTHR36054:SF2">
    <property type="entry name" value="PROTEIN SICKLE"/>
    <property type="match status" value="1"/>
</dbReference>
<feature type="region of interest" description="Disordered" evidence="1">
    <location>
        <begin position="39"/>
        <end position="287"/>
    </location>
</feature>
<feature type="compositionally biased region" description="Basic and acidic residues" evidence="1">
    <location>
        <begin position="257"/>
        <end position="270"/>
    </location>
</feature>
<dbReference type="AlphaFoldDB" id="A0ABD1XNU6"/>
<feature type="compositionally biased region" description="Basic and acidic residues" evidence="1">
    <location>
        <begin position="155"/>
        <end position="167"/>
    </location>
</feature>
<protein>
    <submittedName>
        <fullName evidence="2">Uncharacterized protein</fullName>
    </submittedName>
</protein>
<name>A0ABD1XNU6_9MARC</name>
<comment type="caution">
    <text evidence="2">The sequence shown here is derived from an EMBL/GenBank/DDBJ whole genome shotgun (WGS) entry which is preliminary data.</text>
</comment>
<dbReference type="EMBL" id="JBHFFA010000008">
    <property type="protein sequence ID" value="KAL2610605.1"/>
    <property type="molecule type" value="Genomic_DNA"/>
</dbReference>
<dbReference type="Pfam" id="PF15502">
    <property type="entry name" value="MPLKIP"/>
    <property type="match status" value="1"/>
</dbReference>
<dbReference type="Proteomes" id="UP001605036">
    <property type="component" value="Unassembled WGS sequence"/>
</dbReference>
<evidence type="ECO:0000313" key="2">
    <source>
        <dbReference type="EMBL" id="KAL2610605.1"/>
    </source>
</evidence>
<reference evidence="2 3" key="1">
    <citation type="submission" date="2024-09" db="EMBL/GenBank/DDBJ databases">
        <title>Chromosome-scale assembly of Riccia fluitans.</title>
        <authorList>
            <person name="Paukszto L."/>
            <person name="Sawicki J."/>
            <person name="Karawczyk K."/>
            <person name="Piernik-Szablinska J."/>
            <person name="Szczecinska M."/>
            <person name="Mazdziarz M."/>
        </authorList>
    </citation>
    <scope>NUCLEOTIDE SEQUENCE [LARGE SCALE GENOMIC DNA]</scope>
    <source>
        <strain evidence="2">Rf_01</strain>
        <tissue evidence="2">Aerial parts of the thallus</tissue>
    </source>
</reference>
<evidence type="ECO:0000256" key="1">
    <source>
        <dbReference type="SAM" id="MobiDB-lite"/>
    </source>
</evidence>
<proteinExistence type="predicted"/>
<feature type="compositionally biased region" description="Low complexity" evidence="1">
    <location>
        <begin position="206"/>
        <end position="215"/>
    </location>
</feature>
<dbReference type="InterPro" id="IPR028265">
    <property type="entry name" value="TTDN1/SICKLE"/>
</dbReference>
<keyword evidence="3" id="KW-1185">Reference proteome</keyword>
<feature type="compositionally biased region" description="Gly residues" evidence="1">
    <location>
        <begin position="216"/>
        <end position="236"/>
    </location>
</feature>
<dbReference type="PANTHER" id="PTHR36054">
    <property type="entry name" value="PROTEIN SICKLE"/>
    <property type="match status" value="1"/>
</dbReference>
<sequence length="287" mass="31302">MDDVQQRRQRLAAMREQAALEDASDAIAASTTVLATSLNLPSPMIDTPPGDSIRGNNRASGFDFYTDPLTAFTSGKRRRAAGGETSQTSQIYQAPPPPAYNPPPAMQFPPPPPFSGNHMWQPVPYHPPPPPGGPGPPPQIQGQPGIGYSGQWNERGTEMDYENRGRVTEMGYGHRGRGTEMGYGNRGRGGRGHYVSDFYSQGRGNGSSNNTWNSGRGSGGNSFRGRGSQGRGGQRGGRVPSAKDQPHLYYKQSMSEDPWKELEKQMEEKKGKKQQLKILNDLEGSRN</sequence>
<accession>A0ABD1XNU6</accession>
<gene>
    <name evidence="2" type="ORF">R1flu_029178</name>
</gene>
<feature type="compositionally biased region" description="Pro residues" evidence="1">
    <location>
        <begin position="124"/>
        <end position="139"/>
    </location>
</feature>
<organism evidence="2 3">
    <name type="scientific">Riccia fluitans</name>
    <dbReference type="NCBI Taxonomy" id="41844"/>
    <lineage>
        <taxon>Eukaryota</taxon>
        <taxon>Viridiplantae</taxon>
        <taxon>Streptophyta</taxon>
        <taxon>Embryophyta</taxon>
        <taxon>Marchantiophyta</taxon>
        <taxon>Marchantiopsida</taxon>
        <taxon>Marchantiidae</taxon>
        <taxon>Marchantiales</taxon>
        <taxon>Ricciaceae</taxon>
        <taxon>Riccia</taxon>
    </lineage>
</organism>